<organism evidence="1 2">
    <name type="scientific">Desmophyllum pertusum</name>
    <dbReference type="NCBI Taxonomy" id="174260"/>
    <lineage>
        <taxon>Eukaryota</taxon>
        <taxon>Metazoa</taxon>
        <taxon>Cnidaria</taxon>
        <taxon>Anthozoa</taxon>
        <taxon>Hexacorallia</taxon>
        <taxon>Scleractinia</taxon>
        <taxon>Caryophylliina</taxon>
        <taxon>Caryophylliidae</taxon>
        <taxon>Desmophyllum</taxon>
    </lineage>
</organism>
<name>A0A9X0CKP6_9CNID</name>
<dbReference type="EMBL" id="MU827310">
    <property type="protein sequence ID" value="KAJ7360307.1"/>
    <property type="molecule type" value="Genomic_DNA"/>
</dbReference>
<evidence type="ECO:0000313" key="2">
    <source>
        <dbReference type="Proteomes" id="UP001163046"/>
    </source>
</evidence>
<evidence type="ECO:0000313" key="1">
    <source>
        <dbReference type="EMBL" id="KAJ7360307.1"/>
    </source>
</evidence>
<keyword evidence="2" id="KW-1185">Reference proteome</keyword>
<protein>
    <submittedName>
        <fullName evidence="1">Uncharacterized protein</fullName>
    </submittedName>
</protein>
<reference evidence="1" key="1">
    <citation type="submission" date="2023-01" db="EMBL/GenBank/DDBJ databases">
        <title>Genome assembly of the deep-sea coral Lophelia pertusa.</title>
        <authorList>
            <person name="Herrera S."/>
            <person name="Cordes E."/>
        </authorList>
    </citation>
    <scope>NUCLEOTIDE SEQUENCE</scope>
    <source>
        <strain evidence="1">USNM1676648</strain>
        <tissue evidence="1">Polyp</tissue>
    </source>
</reference>
<accession>A0A9X0CKP6</accession>
<gene>
    <name evidence="1" type="ORF">OS493_016938</name>
</gene>
<comment type="caution">
    <text evidence="1">The sequence shown here is derived from an EMBL/GenBank/DDBJ whole genome shotgun (WGS) entry which is preliminary data.</text>
</comment>
<dbReference type="Proteomes" id="UP001163046">
    <property type="component" value="Unassembled WGS sequence"/>
</dbReference>
<dbReference type="AlphaFoldDB" id="A0A9X0CKP6"/>
<proteinExistence type="predicted"/>
<sequence>MTRIVEREHAVDDDNDDDDTLTFMRASNNSKWTSCASEISFIRCTMPLKKTMKHGTEAKRAIVQNVIRATTWQCLESSNDTRRSYARDRILVDIIELSRGIFWRRNYSLKGKARINKCYAWYCIRAYVTKKRLPQSRIK</sequence>